<dbReference type="Proteomes" id="UP000007875">
    <property type="component" value="Unassembled WGS sequence"/>
</dbReference>
<sequence>MIKFLSLVGQLKRTKRSGWVLRGVNEPESVSDHMYRMAVMAMVCKDASSSLDRNREAAMSHMCSLIDVNMGQELIELFEEYEAQSSPEARYVKDLDRFDMILQAQHYEDEESNPGRLQEFFDSVEGKIQDKEIVRLADELTSNR</sequence>
<reference evidence="5" key="1">
    <citation type="submission" date="2003-08" db="EMBL/GenBank/DDBJ databases">
        <authorList>
            <person name="Birren B."/>
            <person name="Nusbaum C."/>
            <person name="Abebe A."/>
            <person name="Abouelleil A."/>
            <person name="Adekoya E."/>
            <person name="Ait-zahra M."/>
            <person name="Allen N."/>
            <person name="Allen T."/>
            <person name="An P."/>
            <person name="Anderson M."/>
            <person name="Anderson S."/>
            <person name="Arachchi H."/>
            <person name="Armbruster J."/>
            <person name="Bachantsang P."/>
            <person name="Baldwin J."/>
            <person name="Barry A."/>
            <person name="Bayul T."/>
            <person name="Blitshsteyn B."/>
            <person name="Bloom T."/>
            <person name="Blye J."/>
            <person name="Boguslavskiy L."/>
            <person name="Borowsky M."/>
            <person name="Boukhgalter B."/>
            <person name="Brunache A."/>
            <person name="Butler J."/>
            <person name="Calixte N."/>
            <person name="Calvo S."/>
            <person name="Camarata J."/>
            <person name="Campo K."/>
            <person name="Chang J."/>
            <person name="Cheshatsang Y."/>
            <person name="Citroen M."/>
            <person name="Collymore A."/>
            <person name="Considine T."/>
            <person name="Cook A."/>
            <person name="Cooke P."/>
            <person name="Corum B."/>
            <person name="Cuomo C."/>
            <person name="David R."/>
            <person name="Dawoe T."/>
            <person name="Degray S."/>
            <person name="Dodge S."/>
            <person name="Dooley K."/>
            <person name="Dorje P."/>
            <person name="Dorjee K."/>
            <person name="Dorris L."/>
            <person name="Duffey N."/>
            <person name="Dupes A."/>
            <person name="Elkins T."/>
            <person name="Engels R."/>
            <person name="Erickson J."/>
            <person name="Farina A."/>
            <person name="Faro S."/>
            <person name="Ferreira P."/>
            <person name="Fischer H."/>
            <person name="Fitzgerald M."/>
            <person name="Foley K."/>
            <person name="Gage D."/>
            <person name="Galagan J."/>
            <person name="Gearin G."/>
            <person name="Gnerre S."/>
            <person name="Gnirke A."/>
            <person name="Goyette A."/>
            <person name="Graham J."/>
            <person name="Grandbois E."/>
            <person name="Gyaltsen K."/>
            <person name="Hafez N."/>
            <person name="Hagopian D."/>
            <person name="Hagos B."/>
            <person name="Hall J."/>
            <person name="Hatcher B."/>
            <person name="Heller A."/>
            <person name="Higgins H."/>
            <person name="Honan T."/>
            <person name="Horn A."/>
            <person name="Houde N."/>
            <person name="Hughes L."/>
            <person name="Hulme W."/>
            <person name="Husby E."/>
            <person name="Iliev I."/>
            <person name="Jaffe D."/>
            <person name="Jones C."/>
            <person name="Kamal M."/>
            <person name="Kamat A."/>
            <person name="Kamvysselis M."/>
            <person name="Karlsson E."/>
            <person name="Kells C."/>
            <person name="Kieu A."/>
            <person name="Kisner P."/>
            <person name="Kodira C."/>
            <person name="Kulbokas E."/>
            <person name="Labutti K."/>
            <person name="Lama D."/>
            <person name="Landers T."/>
            <person name="Leger J."/>
            <person name="Levine S."/>
            <person name="Lewis D."/>
            <person name="Lewis T."/>
            <person name="Lindblad-toh K."/>
            <person name="Liu X."/>
            <person name="Lokyitsang T."/>
            <person name="Lokyitsang Y."/>
            <person name="Lucien O."/>
            <person name="Lui A."/>
            <person name="Ma L.J."/>
            <person name="Mabbitt R."/>
            <person name="Macdonald J."/>
            <person name="Maclean C."/>
            <person name="Major J."/>
            <person name="Manning J."/>
            <person name="Marabella R."/>
            <person name="Maru K."/>
            <person name="Matthews C."/>
            <person name="Mauceli E."/>
            <person name="Mccarthy M."/>
            <person name="Mcdonough S."/>
            <person name="Mcghee T."/>
            <person name="Meldrim J."/>
            <person name="Meneus L."/>
            <person name="Mesirov J."/>
            <person name="Mihalev A."/>
            <person name="Mihova T."/>
            <person name="Mikkelsen T."/>
            <person name="Mlenga V."/>
            <person name="Moru K."/>
            <person name="Mozes J."/>
            <person name="Mulrain L."/>
            <person name="Munson G."/>
            <person name="Naylor J."/>
            <person name="Newes C."/>
            <person name="Nguyen C."/>
            <person name="Nguyen N."/>
            <person name="Nguyen T."/>
            <person name="Nicol R."/>
            <person name="Nielsen C."/>
            <person name="Nizzari M."/>
            <person name="Norbu C."/>
            <person name="Norbu N."/>
            <person name="O'donnell P."/>
            <person name="Okoawo O."/>
            <person name="O'leary S."/>
            <person name="Omotosho B."/>
            <person name="O'neill K."/>
            <person name="Osman S."/>
            <person name="Parker S."/>
            <person name="Perrin D."/>
            <person name="Phunkhang P."/>
            <person name="Piqani B."/>
            <person name="Purcell S."/>
            <person name="Rachupka T."/>
            <person name="Ramasamy U."/>
            <person name="Rameau R."/>
            <person name="Ray V."/>
            <person name="Raymond C."/>
            <person name="Retta R."/>
            <person name="Richardson S."/>
            <person name="Rise C."/>
            <person name="Rodriguez J."/>
            <person name="Rogers J."/>
            <person name="Rogov P."/>
            <person name="Rutman M."/>
            <person name="Schupbach R."/>
            <person name="Seaman C."/>
            <person name="Settipalli S."/>
            <person name="Sharpe T."/>
            <person name="Sheridan J."/>
            <person name="Sherpa N."/>
            <person name="Shi J."/>
            <person name="Smirnov S."/>
            <person name="Smith C."/>
            <person name="Sougnez C."/>
            <person name="Spencer B."/>
            <person name="Stalker J."/>
            <person name="Stange-thomann N."/>
            <person name="Stavropoulos S."/>
            <person name="Stetson K."/>
            <person name="Stone C."/>
            <person name="Stone S."/>
            <person name="Stubbs M."/>
            <person name="Talamas J."/>
            <person name="Tchuinga P."/>
            <person name="Tenzing P."/>
            <person name="Tesfaye S."/>
            <person name="Theodore J."/>
            <person name="Thoulutsang Y."/>
            <person name="Topham K."/>
            <person name="Towey S."/>
            <person name="Tsamla T."/>
            <person name="Tsomo N."/>
            <person name="Vallee D."/>
            <person name="Vassiliev H."/>
            <person name="Venkataraman V."/>
            <person name="Vinson J."/>
            <person name="Vo A."/>
            <person name="Wade C."/>
            <person name="Wang S."/>
            <person name="Wangchuk T."/>
            <person name="Wangdi T."/>
            <person name="Whittaker C."/>
            <person name="Wilkinson J."/>
            <person name="Wu Y."/>
            <person name="Wyman D."/>
            <person name="Yadav S."/>
            <person name="Yang S."/>
            <person name="Yang X."/>
            <person name="Yeager S."/>
            <person name="Yee E."/>
            <person name="Young G."/>
            <person name="Zainoun J."/>
            <person name="Zembeck L."/>
            <person name="Zimmer A."/>
            <person name="Zody M."/>
            <person name="Lander E."/>
        </authorList>
    </citation>
    <scope>NUCLEOTIDE SEQUENCE [LARGE SCALE GENOMIC DNA]</scope>
</reference>
<dbReference type="PANTHER" id="PTHR11845:SF13">
    <property type="entry name" value="5'-DEOXYNUCLEOTIDASE HDDC2"/>
    <property type="match status" value="1"/>
</dbReference>
<reference evidence="4" key="2">
    <citation type="submission" date="2025-08" db="UniProtKB">
        <authorList>
            <consortium name="Ensembl"/>
        </authorList>
    </citation>
    <scope>IDENTIFICATION</scope>
</reference>
<dbReference type="AlphaFoldDB" id="H2Y8K8"/>
<dbReference type="PANTHER" id="PTHR11845">
    <property type="entry name" value="5'-DEOXYNUCLEOTIDASE HDDC2"/>
    <property type="match status" value="1"/>
</dbReference>
<dbReference type="Pfam" id="PF13023">
    <property type="entry name" value="HD_3"/>
    <property type="match status" value="1"/>
</dbReference>
<dbReference type="GeneTree" id="ENSGT00390000009937"/>
<dbReference type="Gene3D" id="1.10.3210.10">
    <property type="entry name" value="Hypothetical protein af1432"/>
    <property type="match status" value="2"/>
</dbReference>
<dbReference type="InterPro" id="IPR006674">
    <property type="entry name" value="HD_domain"/>
</dbReference>
<proteinExistence type="predicted"/>
<dbReference type="Ensembl" id="ENSCSAVT00000001683.1">
    <property type="protein sequence ID" value="ENSCSAVP00000001656.1"/>
    <property type="gene ID" value="ENSCSAVG00000000956.1"/>
</dbReference>
<evidence type="ECO:0000256" key="1">
    <source>
        <dbReference type="ARBA" id="ARBA00022723"/>
    </source>
</evidence>
<feature type="domain" description="HD" evidence="3">
    <location>
        <begin position="53"/>
        <end position="130"/>
    </location>
</feature>
<dbReference type="InterPro" id="IPR039356">
    <property type="entry name" value="YfbR/HDDC2"/>
</dbReference>
<dbReference type="GO" id="GO:0046872">
    <property type="term" value="F:metal ion binding"/>
    <property type="evidence" value="ECO:0007669"/>
    <property type="project" value="UniProtKB-KW"/>
</dbReference>
<dbReference type="GO" id="GO:0005737">
    <property type="term" value="C:cytoplasm"/>
    <property type="evidence" value="ECO:0007669"/>
    <property type="project" value="TreeGrafter"/>
</dbReference>
<evidence type="ECO:0000313" key="4">
    <source>
        <dbReference type="Ensembl" id="ENSCSAVP00000001656.1"/>
    </source>
</evidence>
<name>H2Y8K8_CIOSA</name>
<dbReference type="GO" id="GO:0002953">
    <property type="term" value="F:5'-deoxynucleotidase activity"/>
    <property type="evidence" value="ECO:0007669"/>
    <property type="project" value="InterPro"/>
</dbReference>
<accession>H2Y8K8</accession>
<protein>
    <recommendedName>
        <fullName evidence="3">HD domain-containing protein</fullName>
    </recommendedName>
</protein>
<keyword evidence="5" id="KW-1185">Reference proteome</keyword>
<evidence type="ECO:0000259" key="3">
    <source>
        <dbReference type="Pfam" id="PF13023"/>
    </source>
</evidence>
<keyword evidence="1" id="KW-0479">Metal-binding</keyword>
<reference evidence="4" key="3">
    <citation type="submission" date="2025-09" db="UniProtKB">
        <authorList>
            <consortium name="Ensembl"/>
        </authorList>
    </citation>
    <scope>IDENTIFICATION</scope>
</reference>
<organism evidence="4 5">
    <name type="scientific">Ciona savignyi</name>
    <name type="common">Pacific transparent sea squirt</name>
    <dbReference type="NCBI Taxonomy" id="51511"/>
    <lineage>
        <taxon>Eukaryota</taxon>
        <taxon>Metazoa</taxon>
        <taxon>Chordata</taxon>
        <taxon>Tunicata</taxon>
        <taxon>Ascidiacea</taxon>
        <taxon>Phlebobranchia</taxon>
        <taxon>Cionidae</taxon>
        <taxon>Ciona</taxon>
    </lineage>
</organism>
<keyword evidence="2" id="KW-0378">Hydrolase</keyword>
<dbReference type="HOGENOM" id="CLU_039453_2_2_1"/>
<evidence type="ECO:0000313" key="5">
    <source>
        <dbReference type="Proteomes" id="UP000007875"/>
    </source>
</evidence>
<dbReference type="SUPFAM" id="SSF109604">
    <property type="entry name" value="HD-domain/PDEase-like"/>
    <property type="match status" value="1"/>
</dbReference>
<evidence type="ECO:0000256" key="2">
    <source>
        <dbReference type="ARBA" id="ARBA00022801"/>
    </source>
</evidence>